<sequence>MRSQFEGVLRSECQLFGARMVPVSQSLQVDVFKPPLLRDRVGITCCDKKGLAAGIAIKTSWVGSVDQPLVFLQKKY</sequence>
<dbReference type="EMBL" id="OE182502">
    <property type="protein sequence ID" value="CAD7574637.1"/>
    <property type="molecule type" value="Genomic_DNA"/>
</dbReference>
<proteinExistence type="predicted"/>
<dbReference type="AlphaFoldDB" id="A0A7R9J8U3"/>
<name>A0A7R9J8U3_TIMCA</name>
<gene>
    <name evidence="1" type="ORF">TCMB3V08_LOCUS7246</name>
</gene>
<reference evidence="1" key="1">
    <citation type="submission" date="2020-11" db="EMBL/GenBank/DDBJ databases">
        <authorList>
            <person name="Tran Van P."/>
        </authorList>
    </citation>
    <scope>NUCLEOTIDE SEQUENCE</scope>
</reference>
<evidence type="ECO:0000313" key="1">
    <source>
        <dbReference type="EMBL" id="CAD7574637.1"/>
    </source>
</evidence>
<accession>A0A7R9J8U3</accession>
<protein>
    <submittedName>
        <fullName evidence="1">(California timema) hypothetical protein</fullName>
    </submittedName>
</protein>
<organism evidence="1">
    <name type="scientific">Timema californicum</name>
    <name type="common">California timema</name>
    <name type="synonym">Walking stick</name>
    <dbReference type="NCBI Taxonomy" id="61474"/>
    <lineage>
        <taxon>Eukaryota</taxon>
        <taxon>Metazoa</taxon>
        <taxon>Ecdysozoa</taxon>
        <taxon>Arthropoda</taxon>
        <taxon>Hexapoda</taxon>
        <taxon>Insecta</taxon>
        <taxon>Pterygota</taxon>
        <taxon>Neoptera</taxon>
        <taxon>Polyneoptera</taxon>
        <taxon>Phasmatodea</taxon>
        <taxon>Timematodea</taxon>
        <taxon>Timematoidea</taxon>
        <taxon>Timematidae</taxon>
        <taxon>Timema</taxon>
    </lineage>
</organism>